<dbReference type="AlphaFoldDB" id="A0A108F6U8"/>
<feature type="compositionally biased region" description="Basic residues" evidence="1">
    <location>
        <begin position="65"/>
        <end position="81"/>
    </location>
</feature>
<reference evidence="2 3" key="1">
    <citation type="submission" date="2015-11" db="EMBL/GenBank/DDBJ databases">
        <title>Expanding the genomic diversity of Burkholderia species for the development of highly accurate diagnostics.</title>
        <authorList>
            <person name="Sahl J."/>
            <person name="Keim P."/>
            <person name="Wagner D."/>
        </authorList>
    </citation>
    <scope>NUCLEOTIDE SEQUENCE [LARGE SCALE GENOMIC DNA]</scope>
    <source>
        <strain evidence="2 3">MSMB793WGS</strain>
    </source>
</reference>
<evidence type="ECO:0000313" key="3">
    <source>
        <dbReference type="Proteomes" id="UP000068016"/>
    </source>
</evidence>
<feature type="compositionally biased region" description="Basic and acidic residues" evidence="1">
    <location>
        <begin position="35"/>
        <end position="44"/>
    </location>
</feature>
<dbReference type="Proteomes" id="UP000068016">
    <property type="component" value="Unassembled WGS sequence"/>
</dbReference>
<organism evidence="2 3">
    <name type="scientific">Burkholderia territorii</name>
    <dbReference type="NCBI Taxonomy" id="1503055"/>
    <lineage>
        <taxon>Bacteria</taxon>
        <taxon>Pseudomonadati</taxon>
        <taxon>Pseudomonadota</taxon>
        <taxon>Betaproteobacteria</taxon>
        <taxon>Burkholderiales</taxon>
        <taxon>Burkholderiaceae</taxon>
        <taxon>Burkholderia</taxon>
        <taxon>Burkholderia cepacia complex</taxon>
    </lineage>
</organism>
<feature type="region of interest" description="Disordered" evidence="1">
    <location>
        <begin position="28"/>
        <end position="81"/>
    </location>
</feature>
<name>A0A108F6U8_9BURK</name>
<sequence>MKCEGNDEAIPSTAAMPGCSLSLAIEPARTVDAPKQSEEEREWRSGNANGRAMRARSAERGDRLRRSRSPWRRAMHRRERQ</sequence>
<proteinExistence type="predicted"/>
<dbReference type="EMBL" id="LPLZ01000006">
    <property type="protein sequence ID" value="KWN24174.1"/>
    <property type="molecule type" value="Genomic_DNA"/>
</dbReference>
<evidence type="ECO:0000313" key="2">
    <source>
        <dbReference type="EMBL" id="KWN24174.1"/>
    </source>
</evidence>
<protein>
    <submittedName>
        <fullName evidence="2">Uncharacterized protein</fullName>
    </submittedName>
</protein>
<accession>A0A108F6U8</accession>
<evidence type="ECO:0000256" key="1">
    <source>
        <dbReference type="SAM" id="MobiDB-lite"/>
    </source>
</evidence>
<comment type="caution">
    <text evidence="2">The sequence shown here is derived from an EMBL/GenBank/DDBJ whole genome shotgun (WGS) entry which is preliminary data.</text>
</comment>
<gene>
    <name evidence="2" type="ORF">WT83_01975</name>
</gene>